<dbReference type="GO" id="GO:0005829">
    <property type="term" value="C:cytosol"/>
    <property type="evidence" value="ECO:0007669"/>
    <property type="project" value="TreeGrafter"/>
</dbReference>
<dbReference type="EMBL" id="LK996017">
    <property type="protein sequence ID" value="CDX02933.1"/>
    <property type="molecule type" value="Genomic_DNA"/>
</dbReference>
<dbReference type="Pfam" id="PF01648">
    <property type="entry name" value="ACPS"/>
    <property type="match status" value="1"/>
</dbReference>
<evidence type="ECO:0000313" key="4">
    <source>
        <dbReference type="EMBL" id="CDX02933.1"/>
    </source>
</evidence>
<dbReference type="RefSeq" id="WP_058491686.1">
    <property type="nucleotide sequence ID" value="NZ_LK996017.1"/>
</dbReference>
<dbReference type="InterPro" id="IPR050559">
    <property type="entry name" value="P-Pant_transferase_sf"/>
</dbReference>
<feature type="domain" description="4'-phosphopantetheinyl transferase" evidence="3">
    <location>
        <begin position="133"/>
        <end position="208"/>
    </location>
</feature>
<dbReference type="Proteomes" id="UP000054623">
    <property type="component" value="Unassembled WGS sequence"/>
</dbReference>
<organism evidence="4">
    <name type="scientific">Desulfitobacterium hafniense</name>
    <name type="common">Desulfitobacterium frappieri</name>
    <dbReference type="NCBI Taxonomy" id="49338"/>
    <lineage>
        <taxon>Bacteria</taxon>
        <taxon>Bacillati</taxon>
        <taxon>Bacillota</taxon>
        <taxon>Clostridia</taxon>
        <taxon>Eubacteriales</taxon>
        <taxon>Desulfitobacteriaceae</taxon>
        <taxon>Desulfitobacterium</taxon>
    </lineage>
</organism>
<sequence length="232" mass="26674">MNTGGEGFKLYHITGSEEVVIPEVKEGLNKGIPQLFLVNTSREACRMESFRYLTKGEERQLGSYRKESDRNNYRVTHSIVNSIYANLLHCGIEELLFRRGKYQKPLISNDLNYHYNLAHSKNFALVGLHGRELGVDIEFIDEGLDYTAIARGLFTREDREYIRREPGNFFRLWVAKESYLKFRGTGFYSDLKDLAIKGEEEGKIILLDKTRGSCHPVFMAEHLSCSIGFSCL</sequence>
<dbReference type="GO" id="GO:0008897">
    <property type="term" value="F:holo-[acyl-carrier-protein] synthase activity"/>
    <property type="evidence" value="ECO:0007669"/>
    <property type="project" value="UniProtKB-EC"/>
</dbReference>
<name>A0A098B267_DESHA</name>
<reference evidence="4" key="1">
    <citation type="submission" date="2014-07" db="EMBL/GenBank/DDBJ databases">
        <authorList>
            <person name="Hornung V.Bastian."/>
        </authorList>
    </citation>
    <scope>NUCLEOTIDE SEQUENCE</scope>
    <source>
        <strain evidence="4">PCE-S</strain>
    </source>
</reference>
<dbReference type="GO" id="GO:0019878">
    <property type="term" value="P:lysine biosynthetic process via aminoadipic acid"/>
    <property type="evidence" value="ECO:0007669"/>
    <property type="project" value="TreeGrafter"/>
</dbReference>
<dbReference type="InterPro" id="IPR008278">
    <property type="entry name" value="4-PPantetheinyl_Trfase_dom"/>
</dbReference>
<evidence type="ECO:0000256" key="1">
    <source>
        <dbReference type="ARBA" id="ARBA00010990"/>
    </source>
</evidence>
<dbReference type="PATRIC" id="fig|49338.4.peg.3283"/>
<dbReference type="EC" id="2.7.8.7" evidence="4"/>
<dbReference type="PANTHER" id="PTHR12215:SF10">
    <property type="entry name" value="L-AMINOADIPATE-SEMIALDEHYDE DEHYDROGENASE-PHOSPHOPANTETHEINYL TRANSFERASE"/>
    <property type="match status" value="1"/>
</dbReference>
<dbReference type="GO" id="GO:0000287">
    <property type="term" value="F:magnesium ion binding"/>
    <property type="evidence" value="ECO:0007669"/>
    <property type="project" value="InterPro"/>
</dbReference>
<evidence type="ECO:0000256" key="2">
    <source>
        <dbReference type="ARBA" id="ARBA00022679"/>
    </source>
</evidence>
<comment type="similarity">
    <text evidence="1">Belongs to the P-Pant transferase superfamily. Gsp/Sfp/HetI/AcpT family.</text>
</comment>
<accession>A0A098B267</accession>
<proteinExistence type="inferred from homology"/>
<dbReference type="SUPFAM" id="SSF56214">
    <property type="entry name" value="4'-phosphopantetheinyl transferase"/>
    <property type="match status" value="2"/>
</dbReference>
<keyword evidence="2 4" id="KW-0808">Transferase</keyword>
<dbReference type="OrthoDB" id="9808281at2"/>
<dbReference type="PANTHER" id="PTHR12215">
    <property type="entry name" value="PHOSPHOPANTETHEINE TRANSFERASE"/>
    <property type="match status" value="1"/>
</dbReference>
<gene>
    <name evidence="5" type="ORF">AT727_08715</name>
    <name evidence="4" type="ORF">DPCES_3046</name>
</gene>
<evidence type="ECO:0000259" key="3">
    <source>
        <dbReference type="Pfam" id="PF01648"/>
    </source>
</evidence>
<dbReference type="Gene3D" id="3.90.470.20">
    <property type="entry name" value="4'-phosphopantetheinyl transferase domain"/>
    <property type="match status" value="2"/>
</dbReference>
<dbReference type="AlphaFoldDB" id="A0A098B267"/>
<dbReference type="InterPro" id="IPR037143">
    <property type="entry name" value="4-PPantetheinyl_Trfase_dom_sf"/>
</dbReference>
<dbReference type="EMBL" id="LOCK01000050">
    <property type="protein sequence ID" value="KTE90000.1"/>
    <property type="molecule type" value="Genomic_DNA"/>
</dbReference>
<protein>
    <submittedName>
        <fullName evidence="4 5">4'-phosphopantetheinyl transferase</fullName>
        <ecNumber evidence="4">2.7.8.7</ecNumber>
    </submittedName>
</protein>
<evidence type="ECO:0000313" key="6">
    <source>
        <dbReference type="Proteomes" id="UP000054623"/>
    </source>
</evidence>
<evidence type="ECO:0000313" key="5">
    <source>
        <dbReference type="EMBL" id="KTE90000.1"/>
    </source>
</evidence>
<reference evidence="5 6" key="2">
    <citation type="submission" date="2015-12" db="EMBL/GenBank/DDBJ databases">
        <title>Draft Genome Sequence of Desulfitobacterium hafniense Strain DH, a Sulfate-reducing Bacterium Isolated from Paddy Soils.</title>
        <authorList>
            <person name="Bao P."/>
            <person name="Zhang X."/>
            <person name="Li G."/>
        </authorList>
    </citation>
    <scope>NUCLEOTIDE SEQUENCE [LARGE SCALE GENOMIC DNA]</scope>
    <source>
        <strain evidence="5 6">DH</strain>
    </source>
</reference>